<feature type="signal peptide" evidence="1">
    <location>
        <begin position="1"/>
        <end position="18"/>
    </location>
</feature>
<dbReference type="STRING" id="28189.CCYN74_110089"/>
<organism evidence="3 4">
    <name type="scientific">Capnocytophaga cynodegmi</name>
    <dbReference type="NCBI Taxonomy" id="28189"/>
    <lineage>
        <taxon>Bacteria</taxon>
        <taxon>Pseudomonadati</taxon>
        <taxon>Bacteroidota</taxon>
        <taxon>Flavobacteriia</taxon>
        <taxon>Flavobacteriales</taxon>
        <taxon>Flavobacteriaceae</taxon>
        <taxon>Capnocytophaga</taxon>
    </lineage>
</organism>
<protein>
    <submittedName>
        <fullName evidence="3">Heavy metal-associated domain protein</fullName>
    </submittedName>
</protein>
<dbReference type="CDD" id="cd00371">
    <property type="entry name" value="HMA"/>
    <property type="match status" value="1"/>
</dbReference>
<dbReference type="Proteomes" id="UP000038055">
    <property type="component" value="Unassembled WGS sequence"/>
</dbReference>
<dbReference type="AlphaFoldDB" id="A0A0B7H0G0"/>
<evidence type="ECO:0000313" key="3">
    <source>
        <dbReference type="EMBL" id="CEN32875.1"/>
    </source>
</evidence>
<dbReference type="SUPFAM" id="SSF55008">
    <property type="entry name" value="HMA, heavy metal-associated domain"/>
    <property type="match status" value="1"/>
</dbReference>
<dbReference type="Pfam" id="PF00403">
    <property type="entry name" value="HMA"/>
    <property type="match status" value="1"/>
</dbReference>
<evidence type="ECO:0000259" key="2">
    <source>
        <dbReference type="PROSITE" id="PS50846"/>
    </source>
</evidence>
<feature type="domain" description="HMA" evidence="2">
    <location>
        <begin position="26"/>
        <end position="92"/>
    </location>
</feature>
<dbReference type="eggNOG" id="COG2608">
    <property type="taxonomic scope" value="Bacteria"/>
</dbReference>
<dbReference type="RefSeq" id="WP_041990360.1">
    <property type="nucleotide sequence ID" value="NZ_CDOD01000004.1"/>
</dbReference>
<evidence type="ECO:0000256" key="1">
    <source>
        <dbReference type="SAM" id="SignalP"/>
    </source>
</evidence>
<accession>A0A0B7H0G0</accession>
<dbReference type="EMBL" id="CDOD01000004">
    <property type="protein sequence ID" value="CEN32875.1"/>
    <property type="molecule type" value="Genomic_DNA"/>
</dbReference>
<name>A0A0B7H0G0_9FLAO</name>
<dbReference type="Gene3D" id="3.30.70.100">
    <property type="match status" value="1"/>
</dbReference>
<keyword evidence="4" id="KW-1185">Reference proteome</keyword>
<evidence type="ECO:0000313" key="4">
    <source>
        <dbReference type="Proteomes" id="UP000038055"/>
    </source>
</evidence>
<dbReference type="InterPro" id="IPR036163">
    <property type="entry name" value="HMA_dom_sf"/>
</dbReference>
<proteinExistence type="predicted"/>
<keyword evidence="1" id="KW-0732">Signal</keyword>
<dbReference type="GO" id="GO:0046872">
    <property type="term" value="F:metal ion binding"/>
    <property type="evidence" value="ECO:0007669"/>
    <property type="project" value="InterPro"/>
</dbReference>
<dbReference type="PROSITE" id="PS50846">
    <property type="entry name" value="HMA_2"/>
    <property type="match status" value="1"/>
</dbReference>
<gene>
    <name evidence="3" type="ORF">CCYN2B_120144</name>
</gene>
<dbReference type="InterPro" id="IPR006121">
    <property type="entry name" value="HMA_dom"/>
</dbReference>
<feature type="chain" id="PRO_5002131928" evidence="1">
    <location>
        <begin position="19"/>
        <end position="117"/>
    </location>
</feature>
<reference evidence="4" key="1">
    <citation type="submission" date="2015-01" db="EMBL/GenBank/DDBJ databases">
        <authorList>
            <person name="MANFREDI Pablo"/>
        </authorList>
    </citation>
    <scope>NUCLEOTIDE SEQUENCE [LARGE SCALE GENOMIC DNA]</scope>
    <source>
        <strain evidence="4">Ccyn2B</strain>
    </source>
</reference>
<sequence length="117" mass="13133">MKKFLILMAIFCSVGLIAAQEKPNKNKKAEFAVGGNCEMCKKRIEKAAYSIKGVKSAVWSVESGNMQVIIDERKCSVKDVQKAIAKIGHDAGEERADNKTYEDLHHCCLYERLPEKK</sequence>